<dbReference type="Proteomes" id="UP000604475">
    <property type="component" value="Unassembled WGS sequence"/>
</dbReference>
<dbReference type="Pfam" id="PF00293">
    <property type="entry name" value="NUDIX"/>
    <property type="match status" value="1"/>
</dbReference>
<dbReference type="Gene3D" id="3.90.79.10">
    <property type="entry name" value="Nucleoside Triphosphate Pyrophosphohydrolase"/>
    <property type="match status" value="1"/>
</dbReference>
<comment type="cofactor">
    <cofactor evidence="1">
        <name>Mg(2+)</name>
        <dbReference type="ChEBI" id="CHEBI:18420"/>
    </cofactor>
</comment>
<keyword evidence="3" id="KW-0460">Magnesium</keyword>
<dbReference type="AlphaFoldDB" id="A0A937R692"/>
<evidence type="ECO:0000313" key="5">
    <source>
        <dbReference type="EMBL" id="MBL7626016.1"/>
    </source>
</evidence>
<dbReference type="InterPro" id="IPR015797">
    <property type="entry name" value="NUDIX_hydrolase-like_dom_sf"/>
</dbReference>
<accession>A0A937R692</accession>
<name>A0A937R692_9ACTN</name>
<dbReference type="PANTHER" id="PTHR43046:SF12">
    <property type="entry name" value="GDP-MANNOSE MANNOSYL HYDROLASE"/>
    <property type="match status" value="1"/>
</dbReference>
<dbReference type="RefSeq" id="WP_203001801.1">
    <property type="nucleotide sequence ID" value="NZ_JADWYU010000083.1"/>
</dbReference>
<evidence type="ECO:0000256" key="1">
    <source>
        <dbReference type="ARBA" id="ARBA00001946"/>
    </source>
</evidence>
<dbReference type="GO" id="GO:0016787">
    <property type="term" value="F:hydrolase activity"/>
    <property type="evidence" value="ECO:0007669"/>
    <property type="project" value="UniProtKB-KW"/>
</dbReference>
<feature type="domain" description="Nudix hydrolase" evidence="4">
    <location>
        <begin position="6"/>
        <end position="136"/>
    </location>
</feature>
<evidence type="ECO:0000259" key="4">
    <source>
        <dbReference type="PROSITE" id="PS51462"/>
    </source>
</evidence>
<evidence type="ECO:0000313" key="6">
    <source>
        <dbReference type="Proteomes" id="UP000604475"/>
    </source>
</evidence>
<evidence type="ECO:0000256" key="2">
    <source>
        <dbReference type="ARBA" id="ARBA00022801"/>
    </source>
</evidence>
<keyword evidence="6" id="KW-1185">Reference proteome</keyword>
<dbReference type="PRINTS" id="PR00502">
    <property type="entry name" value="NUDIXFAMILY"/>
</dbReference>
<dbReference type="SUPFAM" id="SSF55811">
    <property type="entry name" value="Nudix"/>
    <property type="match status" value="1"/>
</dbReference>
<sequence length="148" mass="16432">MAPSPARTEISARLLLVYGDRVLLASRRGRSWYFLPGGQVRPGETVEDALRREIDREAGLDVDDVAFVGCTEHTYAEDGVVVHELNTVFAAPLPWAAQILSHDPNIRITSIALDDVTDLELRPAALTDLIFRWVEEHRSGWQTTLPAG</sequence>
<dbReference type="PROSITE" id="PS51462">
    <property type="entry name" value="NUDIX"/>
    <property type="match status" value="1"/>
</dbReference>
<organism evidence="5 6">
    <name type="scientific">Frankia nepalensis</name>
    <dbReference type="NCBI Taxonomy" id="1836974"/>
    <lineage>
        <taxon>Bacteria</taxon>
        <taxon>Bacillati</taxon>
        <taxon>Actinomycetota</taxon>
        <taxon>Actinomycetes</taxon>
        <taxon>Frankiales</taxon>
        <taxon>Frankiaceae</taxon>
        <taxon>Frankia</taxon>
    </lineage>
</organism>
<dbReference type="InterPro" id="IPR020476">
    <property type="entry name" value="Nudix_hydrolase"/>
</dbReference>
<dbReference type="InterPro" id="IPR000086">
    <property type="entry name" value="NUDIX_hydrolase_dom"/>
</dbReference>
<evidence type="ECO:0000256" key="3">
    <source>
        <dbReference type="ARBA" id="ARBA00022842"/>
    </source>
</evidence>
<keyword evidence="2" id="KW-0378">Hydrolase</keyword>
<gene>
    <name evidence="5" type="ORF">I7412_02245</name>
</gene>
<comment type="caution">
    <text evidence="5">The sequence shown here is derived from an EMBL/GenBank/DDBJ whole genome shotgun (WGS) entry which is preliminary data.</text>
</comment>
<dbReference type="PANTHER" id="PTHR43046">
    <property type="entry name" value="GDP-MANNOSE MANNOSYL HYDROLASE"/>
    <property type="match status" value="1"/>
</dbReference>
<proteinExistence type="predicted"/>
<reference evidence="5" key="1">
    <citation type="submission" date="2020-12" db="EMBL/GenBank/DDBJ databases">
        <title>Genomic characterization of non-nitrogen-fixing Frankia strains.</title>
        <authorList>
            <person name="Carlos-Shanley C."/>
            <person name="Guerra T."/>
            <person name="Hahn D."/>
        </authorList>
    </citation>
    <scope>NUCLEOTIDE SEQUENCE</scope>
    <source>
        <strain evidence="5">CN6</strain>
    </source>
</reference>
<protein>
    <submittedName>
        <fullName evidence="5">NUDIX domain-containing protein</fullName>
    </submittedName>
</protein>
<dbReference type="EMBL" id="JAEACQ010000122">
    <property type="protein sequence ID" value="MBL7626016.1"/>
    <property type="molecule type" value="Genomic_DNA"/>
</dbReference>